<dbReference type="AlphaFoldDB" id="A0A432WDC4"/>
<organism evidence="1 2">
    <name type="scientific">Aliidiomarina soli</name>
    <dbReference type="NCBI Taxonomy" id="1928574"/>
    <lineage>
        <taxon>Bacteria</taxon>
        <taxon>Pseudomonadati</taxon>
        <taxon>Pseudomonadota</taxon>
        <taxon>Gammaproteobacteria</taxon>
        <taxon>Alteromonadales</taxon>
        <taxon>Idiomarinaceae</taxon>
        <taxon>Aliidiomarina</taxon>
    </lineage>
</organism>
<evidence type="ECO:0000313" key="2">
    <source>
        <dbReference type="Proteomes" id="UP000287823"/>
    </source>
</evidence>
<protein>
    <submittedName>
        <fullName evidence="1">Uncharacterized protein</fullName>
    </submittedName>
</protein>
<keyword evidence="2" id="KW-1185">Reference proteome</keyword>
<comment type="caution">
    <text evidence="1">The sequence shown here is derived from an EMBL/GenBank/DDBJ whole genome shotgun (WGS) entry which is preliminary data.</text>
</comment>
<dbReference type="EMBL" id="PIPO01000006">
    <property type="protein sequence ID" value="RUO30407.1"/>
    <property type="molecule type" value="Genomic_DNA"/>
</dbReference>
<gene>
    <name evidence="1" type="ORF">CWE14_13675</name>
</gene>
<name>A0A432WDC4_9GAMM</name>
<dbReference type="Proteomes" id="UP000287823">
    <property type="component" value="Unassembled WGS sequence"/>
</dbReference>
<sequence length="85" mass="9197">MNTLLITVSLFSLQSPAPVADTMSFNLHEVKAQIRSYLVDDVNAVSSMVKSAVREGISASTRFFDEDDVDTEQAEVLAAADSESN</sequence>
<reference evidence="1 2" key="1">
    <citation type="journal article" date="2011" name="Front. Microbiol.">
        <title>Genomic signatures of strain selection and enhancement in Bacillus atrophaeus var. globigii, a historical biowarfare simulant.</title>
        <authorList>
            <person name="Gibbons H.S."/>
            <person name="Broomall S.M."/>
            <person name="McNew L.A."/>
            <person name="Daligault H."/>
            <person name="Chapman C."/>
            <person name="Bruce D."/>
            <person name="Karavis M."/>
            <person name="Krepps M."/>
            <person name="McGregor P.A."/>
            <person name="Hong C."/>
            <person name="Park K.H."/>
            <person name="Akmal A."/>
            <person name="Feldman A."/>
            <person name="Lin J.S."/>
            <person name="Chang W.E."/>
            <person name="Higgs B.W."/>
            <person name="Demirev P."/>
            <person name="Lindquist J."/>
            <person name="Liem A."/>
            <person name="Fochler E."/>
            <person name="Read T.D."/>
            <person name="Tapia R."/>
            <person name="Johnson S."/>
            <person name="Bishop-Lilly K.A."/>
            <person name="Detter C."/>
            <person name="Han C."/>
            <person name="Sozhamannan S."/>
            <person name="Rosenzweig C.N."/>
            <person name="Skowronski E.W."/>
        </authorList>
    </citation>
    <scope>NUCLEOTIDE SEQUENCE [LARGE SCALE GENOMIC DNA]</scope>
    <source>
        <strain evidence="1 2">Y4G10-17</strain>
    </source>
</reference>
<dbReference type="RefSeq" id="WP_126799885.1">
    <property type="nucleotide sequence ID" value="NZ_PIPO01000006.1"/>
</dbReference>
<accession>A0A432WDC4</accession>
<evidence type="ECO:0000313" key="1">
    <source>
        <dbReference type="EMBL" id="RUO30407.1"/>
    </source>
</evidence>
<proteinExistence type="predicted"/>